<dbReference type="GO" id="GO:0016740">
    <property type="term" value="F:transferase activity"/>
    <property type="evidence" value="ECO:0007669"/>
    <property type="project" value="UniProtKB-KW"/>
</dbReference>
<feature type="domain" description="Glycosyltransferase 2-like" evidence="2">
    <location>
        <begin position="9"/>
        <end position="161"/>
    </location>
</feature>
<comment type="caution">
    <text evidence="3">The sequence shown here is derived from an EMBL/GenBank/DDBJ whole genome shotgun (WGS) entry which is preliminary data.</text>
</comment>
<dbReference type="Pfam" id="PF00535">
    <property type="entry name" value="Glycos_transf_2"/>
    <property type="match status" value="1"/>
</dbReference>
<reference evidence="3 4" key="1">
    <citation type="submission" date="2018-05" db="EMBL/GenBank/DDBJ databases">
        <title>Vibrio limimaris sp. nov., isolated from marine sediment.</title>
        <authorList>
            <person name="Li C.-M."/>
        </authorList>
    </citation>
    <scope>NUCLEOTIDE SEQUENCE [LARGE SCALE GENOMIC DNA]</scope>
    <source>
        <strain evidence="3 4">E4404</strain>
    </source>
</reference>
<evidence type="ECO:0000313" key="4">
    <source>
        <dbReference type="Proteomes" id="UP000245362"/>
    </source>
</evidence>
<sequence length="317" mass="35098">MVNSPKVAVLLPCYNEEGAIANTIHGFIQALPECDVYVYDNNSTDNTVNEAKEAGAIVRKEQRQGKGEVVRRMFADVDADIYVMADGDATYDPTAAPMLIQTLIDEQLDMVVGTRSIAQEAYPTGHILGNKAFSTLINQFFNASLTDVFSGYRIMSRRFVKTIPVLSDGFQIETELTVHALHHKLPLAEIPTDYHARPEGTASKLHTFSDGFKILSFIFFLIRDIKPLLFFSSAALSFAILSLLLGIPVIFEFMETGLVERFPTAILASSIGIIAIICLFTGLILDNVSRGRMEVKVINYKSYSLLETESNALKRSN</sequence>
<evidence type="ECO:0000256" key="1">
    <source>
        <dbReference type="SAM" id="Phobius"/>
    </source>
</evidence>
<dbReference type="AlphaFoldDB" id="A0A2U3BD61"/>
<dbReference type="RefSeq" id="WP_109319040.1">
    <property type="nucleotide sequence ID" value="NZ_QFWT01000002.1"/>
</dbReference>
<accession>A0A2U3BD61</accession>
<keyword evidence="1" id="KW-0472">Membrane</keyword>
<organism evidence="3 4">
    <name type="scientific">Vibrio albus</name>
    <dbReference type="NCBI Taxonomy" id="2200953"/>
    <lineage>
        <taxon>Bacteria</taxon>
        <taxon>Pseudomonadati</taxon>
        <taxon>Pseudomonadota</taxon>
        <taxon>Gammaproteobacteria</taxon>
        <taxon>Vibrionales</taxon>
        <taxon>Vibrionaceae</taxon>
        <taxon>Vibrio</taxon>
    </lineage>
</organism>
<dbReference type="OrthoDB" id="276604at2"/>
<evidence type="ECO:0000259" key="2">
    <source>
        <dbReference type="Pfam" id="PF00535"/>
    </source>
</evidence>
<dbReference type="InterPro" id="IPR029044">
    <property type="entry name" value="Nucleotide-diphossugar_trans"/>
</dbReference>
<protein>
    <submittedName>
        <fullName evidence="3">Glycosyltransferase</fullName>
    </submittedName>
</protein>
<feature type="transmembrane region" description="Helical" evidence="1">
    <location>
        <begin position="228"/>
        <end position="250"/>
    </location>
</feature>
<dbReference type="InterPro" id="IPR001173">
    <property type="entry name" value="Glyco_trans_2-like"/>
</dbReference>
<dbReference type="InterPro" id="IPR050256">
    <property type="entry name" value="Glycosyltransferase_2"/>
</dbReference>
<dbReference type="PANTHER" id="PTHR48090:SF7">
    <property type="entry name" value="RFBJ PROTEIN"/>
    <property type="match status" value="1"/>
</dbReference>
<keyword evidence="4" id="KW-1185">Reference proteome</keyword>
<feature type="transmembrane region" description="Helical" evidence="1">
    <location>
        <begin position="262"/>
        <end position="285"/>
    </location>
</feature>
<evidence type="ECO:0000313" key="3">
    <source>
        <dbReference type="EMBL" id="PWI34705.1"/>
    </source>
</evidence>
<keyword evidence="1" id="KW-1133">Transmembrane helix</keyword>
<dbReference type="Gene3D" id="3.90.550.10">
    <property type="entry name" value="Spore Coat Polysaccharide Biosynthesis Protein SpsA, Chain A"/>
    <property type="match status" value="1"/>
</dbReference>
<keyword evidence="1" id="KW-0812">Transmembrane</keyword>
<keyword evidence="3" id="KW-0808">Transferase</keyword>
<dbReference type="EMBL" id="QFWT01000002">
    <property type="protein sequence ID" value="PWI34705.1"/>
    <property type="molecule type" value="Genomic_DNA"/>
</dbReference>
<dbReference type="CDD" id="cd04179">
    <property type="entry name" value="DPM_DPG-synthase_like"/>
    <property type="match status" value="1"/>
</dbReference>
<gene>
    <name evidence="3" type="ORF">DI392_05970</name>
</gene>
<name>A0A2U3BD61_9VIBR</name>
<proteinExistence type="predicted"/>
<dbReference type="SUPFAM" id="SSF53448">
    <property type="entry name" value="Nucleotide-diphospho-sugar transferases"/>
    <property type="match status" value="1"/>
</dbReference>
<dbReference type="Proteomes" id="UP000245362">
    <property type="component" value="Unassembled WGS sequence"/>
</dbReference>
<dbReference type="PANTHER" id="PTHR48090">
    <property type="entry name" value="UNDECAPRENYL-PHOSPHATE 4-DEOXY-4-FORMAMIDO-L-ARABINOSE TRANSFERASE-RELATED"/>
    <property type="match status" value="1"/>
</dbReference>